<proteinExistence type="predicted"/>
<dbReference type="CDD" id="cd10967">
    <property type="entry name" value="CE4_GLA_like_6s"/>
    <property type="match status" value="1"/>
</dbReference>
<evidence type="ECO:0000256" key="2">
    <source>
        <dbReference type="SAM" id="SignalP"/>
    </source>
</evidence>
<dbReference type="EMBL" id="CP134146">
    <property type="protein sequence ID" value="WNC67820.1"/>
    <property type="molecule type" value="Genomic_DNA"/>
</dbReference>
<feature type="signal peptide" evidence="2">
    <location>
        <begin position="1"/>
        <end position="20"/>
    </location>
</feature>
<sequence>MMPINSSKLWVLMFVASAMALPTLATEQFIWPNNAKAAISLSYDDALNSQLDNALPALNRLNLKGSFYLTLNSPAVDERLEEWRNAAQQGHELGNHSINHACSGSLPGRDWVSVHNDLDNKTYEEIIQEIKTANSFLKAIDGETIRTFTVPCTDQLVEHKNYVHALRNIFVGIKSQVGNVPENINAFDVMDAPVWAPNGNSGAELIAYAKQAAKHGTIANFTFHGIGGDHLSVSTKAHQELLGYLAKNKDIYWVDTYRNISLYMKKHHPQKQSKNP</sequence>
<keyword evidence="1 2" id="KW-0732">Signal</keyword>
<dbReference type="Gene3D" id="3.20.20.370">
    <property type="entry name" value="Glycoside hydrolase/deacetylase"/>
    <property type="match status" value="1"/>
</dbReference>
<dbReference type="Proteomes" id="UP001248581">
    <property type="component" value="Chromosome"/>
</dbReference>
<feature type="domain" description="NodB homology" evidence="3">
    <location>
        <begin position="37"/>
        <end position="151"/>
    </location>
</feature>
<dbReference type="SUPFAM" id="SSF88713">
    <property type="entry name" value="Glycoside hydrolase/deacetylase"/>
    <property type="match status" value="1"/>
</dbReference>
<dbReference type="InterPro" id="IPR051398">
    <property type="entry name" value="Polysacch_Deacetylase"/>
</dbReference>
<organism evidence="4 5">
    <name type="scientific">Thalassotalea nanhaiensis</name>
    <dbReference type="NCBI Taxonomy" id="3065648"/>
    <lineage>
        <taxon>Bacteria</taxon>
        <taxon>Pseudomonadati</taxon>
        <taxon>Pseudomonadota</taxon>
        <taxon>Gammaproteobacteria</taxon>
        <taxon>Alteromonadales</taxon>
        <taxon>Colwelliaceae</taxon>
        <taxon>Thalassotalea</taxon>
    </lineage>
</organism>
<dbReference type="InterPro" id="IPR011330">
    <property type="entry name" value="Glyco_hydro/deAcase_b/a-brl"/>
</dbReference>
<dbReference type="PANTHER" id="PTHR34216">
    <property type="match status" value="1"/>
</dbReference>
<keyword evidence="5" id="KW-1185">Reference proteome</keyword>
<dbReference type="GO" id="GO:0016787">
    <property type="term" value="F:hydrolase activity"/>
    <property type="evidence" value="ECO:0007669"/>
    <property type="project" value="UniProtKB-KW"/>
</dbReference>
<dbReference type="Pfam" id="PF01522">
    <property type="entry name" value="Polysacc_deac_1"/>
    <property type="match status" value="1"/>
</dbReference>
<dbReference type="EC" id="3.-.-.-" evidence="4"/>
<gene>
    <name evidence="4" type="ORF">RI845_14990</name>
</gene>
<dbReference type="PANTHER" id="PTHR34216:SF11">
    <property type="entry name" value="CHITOOLIGOSACCHARIDE DEACETYLASE"/>
    <property type="match status" value="1"/>
</dbReference>
<evidence type="ECO:0000256" key="1">
    <source>
        <dbReference type="ARBA" id="ARBA00022729"/>
    </source>
</evidence>
<reference evidence="5" key="1">
    <citation type="submission" date="2023-09" db="EMBL/GenBank/DDBJ databases">
        <authorList>
            <person name="Li S."/>
            <person name="Li X."/>
            <person name="Zhang C."/>
            <person name="Zhao Z."/>
        </authorList>
    </citation>
    <scope>NUCLEOTIDE SEQUENCE [LARGE SCALE GENOMIC DNA]</scope>
    <source>
        <strain evidence="5">SQ345</strain>
    </source>
</reference>
<feature type="chain" id="PRO_5046409123" evidence="2">
    <location>
        <begin position="21"/>
        <end position="276"/>
    </location>
</feature>
<dbReference type="InterPro" id="IPR002509">
    <property type="entry name" value="NODB_dom"/>
</dbReference>
<keyword evidence="4" id="KW-0378">Hydrolase</keyword>
<protein>
    <submittedName>
        <fullName evidence="4">Polysaccharide deacetylase family protein</fullName>
        <ecNumber evidence="4">3.-.-.-</ecNumber>
    </submittedName>
</protein>
<dbReference type="PROSITE" id="PS51677">
    <property type="entry name" value="NODB"/>
    <property type="match status" value="1"/>
</dbReference>
<dbReference type="RefSeq" id="WP_348386979.1">
    <property type="nucleotide sequence ID" value="NZ_CP134146.1"/>
</dbReference>
<accession>A0ABY9TJ58</accession>
<evidence type="ECO:0000313" key="4">
    <source>
        <dbReference type="EMBL" id="WNC67820.1"/>
    </source>
</evidence>
<evidence type="ECO:0000313" key="5">
    <source>
        <dbReference type="Proteomes" id="UP001248581"/>
    </source>
</evidence>
<name>A0ABY9TJ58_9GAMM</name>
<evidence type="ECO:0000259" key="3">
    <source>
        <dbReference type="PROSITE" id="PS51677"/>
    </source>
</evidence>